<feature type="region of interest" description="Disordered" evidence="1">
    <location>
        <begin position="96"/>
        <end position="122"/>
    </location>
</feature>
<dbReference type="EMBL" id="JAMKFB020000562">
    <property type="protein sequence ID" value="KAL0148957.1"/>
    <property type="molecule type" value="Genomic_DNA"/>
</dbReference>
<name>A0ABD0MIW0_CIRMR</name>
<keyword evidence="4" id="KW-1185">Reference proteome</keyword>
<accession>A0ABD0MIW0</accession>
<reference evidence="3 4" key="1">
    <citation type="submission" date="2024-05" db="EMBL/GenBank/DDBJ databases">
        <title>Genome sequencing and assembly of Indian major carp, Cirrhinus mrigala (Hamilton, 1822).</title>
        <authorList>
            <person name="Mohindra V."/>
            <person name="Chowdhury L.M."/>
            <person name="Lal K."/>
            <person name="Jena J.K."/>
        </authorList>
    </citation>
    <scope>NUCLEOTIDE SEQUENCE [LARGE SCALE GENOMIC DNA]</scope>
    <source>
        <strain evidence="3">CM1030</strain>
        <tissue evidence="3">Blood</tissue>
    </source>
</reference>
<evidence type="ECO:0000313" key="4">
    <source>
        <dbReference type="Proteomes" id="UP001529510"/>
    </source>
</evidence>
<evidence type="ECO:0000256" key="1">
    <source>
        <dbReference type="SAM" id="MobiDB-lite"/>
    </source>
</evidence>
<feature type="non-terminal residue" evidence="3">
    <location>
        <position position="122"/>
    </location>
</feature>
<comment type="caution">
    <text evidence="3">The sequence shown here is derived from an EMBL/GenBank/DDBJ whole genome shotgun (WGS) entry which is preliminary data.</text>
</comment>
<feature type="compositionally biased region" description="Polar residues" evidence="1">
    <location>
        <begin position="49"/>
        <end position="64"/>
    </location>
</feature>
<sequence length="122" mass="13191">MPQPSGGEGDPLSEHSHGLLHSNLDCGAMEAPDFTEGNNWEKRTDPQGMVQQADTELSSRQLPDTGRHSSAQEESYTVMGVARPAAPKCLLEKRCAPRPGGVPFIERSRLQGGTAHLSTRKL</sequence>
<evidence type="ECO:0000313" key="3">
    <source>
        <dbReference type="EMBL" id="KAL0148957.1"/>
    </source>
</evidence>
<gene>
    <name evidence="2" type="ORF">M9458_055740</name>
    <name evidence="3" type="ORF">M9458_055761</name>
</gene>
<dbReference type="Proteomes" id="UP001529510">
    <property type="component" value="Unassembled WGS sequence"/>
</dbReference>
<dbReference type="EMBL" id="JAMKFB020000562">
    <property type="protein sequence ID" value="KAL0148936.1"/>
    <property type="molecule type" value="Genomic_DNA"/>
</dbReference>
<proteinExistence type="predicted"/>
<feature type="region of interest" description="Disordered" evidence="1">
    <location>
        <begin position="1"/>
        <end position="79"/>
    </location>
</feature>
<evidence type="ECO:0000313" key="2">
    <source>
        <dbReference type="EMBL" id="KAL0148936.1"/>
    </source>
</evidence>
<protein>
    <submittedName>
        <fullName evidence="3">Uncharacterized protein</fullName>
    </submittedName>
</protein>
<organism evidence="3 4">
    <name type="scientific">Cirrhinus mrigala</name>
    <name type="common">Mrigala</name>
    <dbReference type="NCBI Taxonomy" id="683832"/>
    <lineage>
        <taxon>Eukaryota</taxon>
        <taxon>Metazoa</taxon>
        <taxon>Chordata</taxon>
        <taxon>Craniata</taxon>
        <taxon>Vertebrata</taxon>
        <taxon>Euteleostomi</taxon>
        <taxon>Actinopterygii</taxon>
        <taxon>Neopterygii</taxon>
        <taxon>Teleostei</taxon>
        <taxon>Ostariophysi</taxon>
        <taxon>Cypriniformes</taxon>
        <taxon>Cyprinidae</taxon>
        <taxon>Labeoninae</taxon>
        <taxon>Labeonini</taxon>
        <taxon>Cirrhinus</taxon>
    </lineage>
</organism>
<dbReference type="AlphaFoldDB" id="A0ABD0MIW0"/>